<proteinExistence type="predicted"/>
<evidence type="ECO:0000313" key="2">
    <source>
        <dbReference type="EMBL" id="CAI9776009.1"/>
    </source>
</evidence>
<feature type="compositionally biased region" description="Polar residues" evidence="1">
    <location>
        <begin position="52"/>
        <end position="62"/>
    </location>
</feature>
<feature type="compositionally biased region" description="Low complexity" evidence="1">
    <location>
        <begin position="41"/>
        <end position="51"/>
    </location>
</feature>
<feature type="compositionally biased region" description="Basic and acidic residues" evidence="1">
    <location>
        <begin position="72"/>
        <end position="82"/>
    </location>
</feature>
<accession>A0AAD1ZUS7</accession>
<dbReference type="Proteomes" id="UP000834106">
    <property type="component" value="Chromosome 14"/>
</dbReference>
<dbReference type="EMBL" id="OU503049">
    <property type="protein sequence ID" value="CAI9776009.1"/>
    <property type="molecule type" value="Genomic_DNA"/>
</dbReference>
<organism evidence="2 3">
    <name type="scientific">Fraxinus pennsylvanica</name>
    <dbReference type="NCBI Taxonomy" id="56036"/>
    <lineage>
        <taxon>Eukaryota</taxon>
        <taxon>Viridiplantae</taxon>
        <taxon>Streptophyta</taxon>
        <taxon>Embryophyta</taxon>
        <taxon>Tracheophyta</taxon>
        <taxon>Spermatophyta</taxon>
        <taxon>Magnoliopsida</taxon>
        <taxon>eudicotyledons</taxon>
        <taxon>Gunneridae</taxon>
        <taxon>Pentapetalae</taxon>
        <taxon>asterids</taxon>
        <taxon>lamiids</taxon>
        <taxon>Lamiales</taxon>
        <taxon>Oleaceae</taxon>
        <taxon>Oleeae</taxon>
        <taxon>Fraxinus</taxon>
    </lineage>
</organism>
<feature type="region of interest" description="Disordered" evidence="1">
    <location>
        <begin position="1"/>
        <end position="102"/>
    </location>
</feature>
<protein>
    <submittedName>
        <fullName evidence="2">Uncharacterized protein</fullName>
    </submittedName>
</protein>
<keyword evidence="3" id="KW-1185">Reference proteome</keyword>
<evidence type="ECO:0000256" key="1">
    <source>
        <dbReference type="SAM" id="MobiDB-lite"/>
    </source>
</evidence>
<evidence type="ECO:0000313" key="3">
    <source>
        <dbReference type="Proteomes" id="UP000834106"/>
    </source>
</evidence>
<gene>
    <name evidence="2" type="ORF">FPE_LOCUS23439</name>
</gene>
<dbReference type="AlphaFoldDB" id="A0AAD1ZUS7"/>
<sequence length="128" mass="13726">MKAEAGNWVSEEPNIMISQQHSEELGSSVPTLLTGDKDGSRISQRQGSSSSETGQQPVTVTLSAEAATDPNSKTDKSDERAARRTSIAPFMPGTSDDTDSGFGTDFSTGAFSFLLLLLPLLNQEKFPW</sequence>
<reference evidence="2" key="1">
    <citation type="submission" date="2023-05" db="EMBL/GenBank/DDBJ databases">
        <authorList>
            <person name="Huff M."/>
        </authorList>
    </citation>
    <scope>NUCLEOTIDE SEQUENCE</scope>
</reference>
<name>A0AAD1ZUS7_9LAMI</name>